<keyword evidence="5 8" id="KW-0812">Transmembrane</keyword>
<proteinExistence type="predicted"/>
<feature type="transmembrane region" description="Helical" evidence="8">
    <location>
        <begin position="379"/>
        <end position="401"/>
    </location>
</feature>
<feature type="transmembrane region" description="Helical" evidence="8">
    <location>
        <begin position="300"/>
        <end position="317"/>
    </location>
</feature>
<evidence type="ECO:0000256" key="2">
    <source>
        <dbReference type="ARBA" id="ARBA00022475"/>
    </source>
</evidence>
<dbReference type="EMBL" id="CP118166">
    <property type="protein sequence ID" value="WDI32572.1"/>
    <property type="molecule type" value="Genomic_DNA"/>
</dbReference>
<keyword evidence="6 8" id="KW-1133">Transmembrane helix</keyword>
<dbReference type="GO" id="GO:0005886">
    <property type="term" value="C:plasma membrane"/>
    <property type="evidence" value="ECO:0007669"/>
    <property type="project" value="UniProtKB-SubCell"/>
</dbReference>
<keyword evidence="3" id="KW-0328">Glycosyltransferase</keyword>
<evidence type="ECO:0000256" key="6">
    <source>
        <dbReference type="ARBA" id="ARBA00022989"/>
    </source>
</evidence>
<feature type="transmembrane region" description="Helical" evidence="8">
    <location>
        <begin position="192"/>
        <end position="209"/>
    </location>
</feature>
<feature type="transmembrane region" description="Helical" evidence="8">
    <location>
        <begin position="170"/>
        <end position="186"/>
    </location>
</feature>
<feature type="transmembrane region" description="Helical" evidence="8">
    <location>
        <begin position="270"/>
        <end position="288"/>
    </location>
</feature>
<sequence>MSMAVRRIIIVASFALVTAAAGIWTLPPLDRDETRFAQATAQMLETGDFITIRFQDAERNKKPAGIHWLQAASVTGFSEVLAREIWVYRLPSLIGAVLAAIFTYLAASKLYDSRTGLLAGLLLASAPIVTAESTIAKTDAMLLALICLAQLALVHVYANSLAAKQSGWRWPLIFWIAQGLGALVKGPIAPMISFLTGGSLVAVTGNFAWLKRLRPVSGFLLFLLVASPWFVAIGVVTEGRFFSDALGGDMLGKVGNSQEGHSGPPGYHTTLVWLLLWPAAALLIPGMIRAWREKNEWQARFLLSWLIPAWIVFEIAATKLPHYTMPLYPALVVMSAHAAVKGLDGVSKKIGALIYLIIGLIAAALMIALPLLYSEKSFNVLHIAAAVLIAGSAVIISTMFWRGRGFSGAIAAACLASVFAWTVMTWVLPSLIVLEVSPRLSATLESAERHPIHDGVAPAALVGYNEPSAVFLLGTKTALTNAENAALRLTSGTVSAAIIEARYKSAFLNAIEGAPITELAVINGLNYSNGNDVSLTIYVLAHNATAGLNINAAAL</sequence>
<evidence type="ECO:0000256" key="8">
    <source>
        <dbReference type="SAM" id="Phobius"/>
    </source>
</evidence>
<feature type="domain" description="Glycosyltransferase RgtA/B/C/D-like" evidence="9">
    <location>
        <begin position="62"/>
        <end position="230"/>
    </location>
</feature>
<keyword evidence="7 8" id="KW-0472">Membrane</keyword>
<feature type="transmembrane region" description="Helical" evidence="8">
    <location>
        <begin position="117"/>
        <end position="135"/>
    </location>
</feature>
<reference evidence="10" key="1">
    <citation type="submission" date="2023-02" db="EMBL/GenBank/DDBJ databases">
        <title>Genome sequence of Hyphococcus flavus.</title>
        <authorList>
            <person name="Rong J.-C."/>
            <person name="Zhao Q."/>
            <person name="Yi M."/>
            <person name="Wu J.-Y."/>
        </authorList>
    </citation>
    <scope>NUCLEOTIDE SEQUENCE</scope>
    <source>
        <strain evidence="10">MCCC 1K03223</strain>
    </source>
</reference>
<protein>
    <submittedName>
        <fullName evidence="10">Glycosyltransferase family 39 protein</fullName>
    </submittedName>
</protein>
<dbReference type="GO" id="GO:0010041">
    <property type="term" value="P:response to iron(III) ion"/>
    <property type="evidence" value="ECO:0007669"/>
    <property type="project" value="TreeGrafter"/>
</dbReference>
<gene>
    <name evidence="10" type="ORF">PUV54_05110</name>
</gene>
<evidence type="ECO:0000256" key="1">
    <source>
        <dbReference type="ARBA" id="ARBA00004651"/>
    </source>
</evidence>
<dbReference type="RefSeq" id="WP_274494502.1">
    <property type="nucleotide sequence ID" value="NZ_CP118166.1"/>
</dbReference>
<keyword evidence="4" id="KW-0808">Transferase</keyword>
<keyword evidence="2" id="KW-1003">Cell membrane</keyword>
<evidence type="ECO:0000256" key="3">
    <source>
        <dbReference type="ARBA" id="ARBA00022676"/>
    </source>
</evidence>
<dbReference type="KEGG" id="hfl:PUV54_05110"/>
<name>A0AAE9ZHD4_9PROT</name>
<dbReference type="PANTHER" id="PTHR33908">
    <property type="entry name" value="MANNOSYLTRANSFERASE YKCB-RELATED"/>
    <property type="match status" value="1"/>
</dbReference>
<dbReference type="GO" id="GO:0009103">
    <property type="term" value="P:lipopolysaccharide biosynthetic process"/>
    <property type="evidence" value="ECO:0007669"/>
    <property type="project" value="TreeGrafter"/>
</dbReference>
<evidence type="ECO:0000313" key="10">
    <source>
        <dbReference type="EMBL" id="WDI32572.1"/>
    </source>
</evidence>
<evidence type="ECO:0000256" key="7">
    <source>
        <dbReference type="ARBA" id="ARBA00023136"/>
    </source>
</evidence>
<keyword evidence="11" id="KW-1185">Reference proteome</keyword>
<dbReference type="PANTHER" id="PTHR33908:SF3">
    <property type="entry name" value="UNDECAPRENYL PHOSPHATE-ALPHA-4-AMINO-4-DEOXY-L-ARABINOSE ARABINOSYL TRANSFERASE"/>
    <property type="match status" value="1"/>
</dbReference>
<feature type="transmembrane region" description="Helical" evidence="8">
    <location>
        <begin position="408"/>
        <end position="428"/>
    </location>
</feature>
<feature type="transmembrane region" description="Helical" evidence="8">
    <location>
        <begin position="216"/>
        <end position="236"/>
    </location>
</feature>
<dbReference type="InterPro" id="IPR050297">
    <property type="entry name" value="LipidA_mod_glycosyltrf_83"/>
</dbReference>
<dbReference type="GO" id="GO:0016763">
    <property type="term" value="F:pentosyltransferase activity"/>
    <property type="evidence" value="ECO:0007669"/>
    <property type="project" value="TreeGrafter"/>
</dbReference>
<evidence type="ECO:0000313" key="11">
    <source>
        <dbReference type="Proteomes" id="UP001214043"/>
    </source>
</evidence>
<feature type="transmembrane region" description="Helical" evidence="8">
    <location>
        <begin position="86"/>
        <end position="105"/>
    </location>
</feature>
<evidence type="ECO:0000256" key="5">
    <source>
        <dbReference type="ARBA" id="ARBA00022692"/>
    </source>
</evidence>
<organism evidence="10 11">
    <name type="scientific">Hyphococcus flavus</name>
    <dbReference type="NCBI Taxonomy" id="1866326"/>
    <lineage>
        <taxon>Bacteria</taxon>
        <taxon>Pseudomonadati</taxon>
        <taxon>Pseudomonadota</taxon>
        <taxon>Alphaproteobacteria</taxon>
        <taxon>Parvularculales</taxon>
        <taxon>Parvularculaceae</taxon>
        <taxon>Hyphococcus</taxon>
    </lineage>
</organism>
<evidence type="ECO:0000259" key="9">
    <source>
        <dbReference type="Pfam" id="PF13231"/>
    </source>
</evidence>
<dbReference type="AlphaFoldDB" id="A0AAE9ZHD4"/>
<dbReference type="Pfam" id="PF13231">
    <property type="entry name" value="PMT_2"/>
    <property type="match status" value="1"/>
</dbReference>
<dbReference type="InterPro" id="IPR038731">
    <property type="entry name" value="RgtA/B/C-like"/>
</dbReference>
<feature type="transmembrane region" description="Helical" evidence="8">
    <location>
        <begin position="352"/>
        <end position="373"/>
    </location>
</feature>
<comment type="subcellular location">
    <subcellularLocation>
        <location evidence="1">Cell membrane</location>
        <topology evidence="1">Multi-pass membrane protein</topology>
    </subcellularLocation>
</comment>
<dbReference type="Proteomes" id="UP001214043">
    <property type="component" value="Chromosome"/>
</dbReference>
<accession>A0AAE9ZHD4</accession>
<feature type="transmembrane region" description="Helical" evidence="8">
    <location>
        <begin position="141"/>
        <end position="158"/>
    </location>
</feature>
<evidence type="ECO:0000256" key="4">
    <source>
        <dbReference type="ARBA" id="ARBA00022679"/>
    </source>
</evidence>